<keyword evidence="6" id="KW-0393">Immunoglobulin domain</keyword>
<evidence type="ECO:0000256" key="6">
    <source>
        <dbReference type="ARBA" id="ARBA00023319"/>
    </source>
</evidence>
<feature type="domain" description="Fibronectin type-III" evidence="9">
    <location>
        <begin position="357"/>
        <end position="452"/>
    </location>
</feature>
<evidence type="ECO:0000313" key="11">
    <source>
        <dbReference type="Proteomes" id="UP000516260"/>
    </source>
</evidence>
<dbReference type="CDD" id="cd00063">
    <property type="entry name" value="FN3"/>
    <property type="match status" value="2"/>
</dbReference>
<name>A0A4Z2CCW8_9TELE</name>
<accession>A0A4Z2CCW8</accession>
<comment type="caution">
    <text evidence="10">The sequence shown here is derived from an EMBL/GenBank/DDBJ whole genome shotgun (WGS) entry which is preliminary data.</text>
</comment>
<dbReference type="InterPro" id="IPR013098">
    <property type="entry name" value="Ig_I-set"/>
</dbReference>
<feature type="domain" description="Ig-like" evidence="8">
    <location>
        <begin position="12"/>
        <end position="102"/>
    </location>
</feature>
<dbReference type="Pfam" id="PF07679">
    <property type="entry name" value="I-set"/>
    <property type="match status" value="2"/>
</dbReference>
<dbReference type="InterPro" id="IPR007110">
    <property type="entry name" value="Ig-like_dom"/>
</dbReference>
<keyword evidence="7" id="KW-0812">Transmembrane</keyword>
<dbReference type="AlphaFoldDB" id="A0A4Z2CCW8"/>
<keyword evidence="2" id="KW-0732">Signal</keyword>
<keyword evidence="3" id="KW-0677">Repeat</keyword>
<dbReference type="InterPro" id="IPR003961">
    <property type="entry name" value="FN3_dom"/>
</dbReference>
<dbReference type="InterPro" id="IPR003599">
    <property type="entry name" value="Ig_sub"/>
</dbReference>
<comment type="similarity">
    <text evidence="1">Belongs to the immunoglobulin superfamily. DCC family.</text>
</comment>
<dbReference type="EMBL" id="SWLE01000002">
    <property type="protein sequence ID" value="TNN02039.1"/>
    <property type="molecule type" value="Genomic_DNA"/>
</dbReference>
<dbReference type="InterPro" id="IPR013783">
    <property type="entry name" value="Ig-like_fold"/>
</dbReference>
<reference evidence="10 11" key="1">
    <citation type="submission" date="2019-04" db="EMBL/GenBank/DDBJ databases">
        <title>The sequence and de novo assembly of Takifugu bimaculatus genome using PacBio and Hi-C technologies.</title>
        <authorList>
            <person name="Xu P."/>
            <person name="Liu B."/>
            <person name="Zhou Z."/>
        </authorList>
    </citation>
    <scope>NUCLEOTIDE SEQUENCE [LARGE SCALE GENOMIC DNA]</scope>
    <source>
        <strain evidence="10">TB-2018</strain>
        <tissue evidence="10">Muscle</tissue>
    </source>
</reference>
<dbReference type="FunFam" id="2.60.40.10:FF:000189">
    <property type="entry name" value="Neogenin isoform 3"/>
    <property type="match status" value="1"/>
</dbReference>
<evidence type="ECO:0000313" key="10">
    <source>
        <dbReference type="EMBL" id="TNN02039.1"/>
    </source>
</evidence>
<dbReference type="FunFam" id="2.60.40.10:FF:000299">
    <property type="entry name" value="protogenin isoform X2"/>
    <property type="match status" value="1"/>
</dbReference>
<dbReference type="PROSITE" id="PS50835">
    <property type="entry name" value="IG_LIKE"/>
    <property type="match status" value="3"/>
</dbReference>
<dbReference type="Pfam" id="PF00041">
    <property type="entry name" value="fn3"/>
    <property type="match status" value="1"/>
</dbReference>
<dbReference type="InterPro" id="IPR036116">
    <property type="entry name" value="FN3_sf"/>
</dbReference>
<proteinExistence type="inferred from homology"/>
<dbReference type="SMART" id="SM00409">
    <property type="entry name" value="IG"/>
    <property type="match status" value="2"/>
</dbReference>
<dbReference type="PANTHER" id="PTHR44170:SF40">
    <property type="entry name" value="IMMUNOGLOBULIN SUPERFAMILY DCC SUBCLASS MEMBER 3 ISOFORM X1-RELATED"/>
    <property type="match status" value="1"/>
</dbReference>
<evidence type="ECO:0000256" key="4">
    <source>
        <dbReference type="ARBA" id="ARBA00023157"/>
    </source>
</evidence>
<dbReference type="InterPro" id="IPR036179">
    <property type="entry name" value="Ig-like_dom_sf"/>
</dbReference>
<evidence type="ECO:0000256" key="5">
    <source>
        <dbReference type="ARBA" id="ARBA00023180"/>
    </source>
</evidence>
<feature type="domain" description="Fibronectin type-III" evidence="9">
    <location>
        <begin position="261"/>
        <end position="356"/>
    </location>
</feature>
<dbReference type="SMART" id="SM00060">
    <property type="entry name" value="FN3"/>
    <property type="match status" value="2"/>
</dbReference>
<dbReference type="GO" id="GO:0098609">
    <property type="term" value="P:cell-cell adhesion"/>
    <property type="evidence" value="ECO:0007669"/>
    <property type="project" value="TreeGrafter"/>
</dbReference>
<evidence type="ECO:0000256" key="2">
    <source>
        <dbReference type="ARBA" id="ARBA00022729"/>
    </source>
</evidence>
<keyword evidence="5" id="KW-0325">Glycoprotein</keyword>
<keyword evidence="4" id="KW-1015">Disulfide bond</keyword>
<feature type="transmembrane region" description="Helical" evidence="7">
    <location>
        <begin position="469"/>
        <end position="491"/>
    </location>
</feature>
<gene>
    <name evidence="10" type="ORF">fugu_009526</name>
</gene>
<dbReference type="PROSITE" id="PS50853">
    <property type="entry name" value="FN3"/>
    <property type="match status" value="2"/>
</dbReference>
<evidence type="ECO:0000259" key="9">
    <source>
        <dbReference type="PROSITE" id="PS50853"/>
    </source>
</evidence>
<feature type="domain" description="Ig-like" evidence="8">
    <location>
        <begin position="185"/>
        <end position="271"/>
    </location>
</feature>
<sequence>MMRGQAGVLTASELAFLKEPSDVIAVRDRPLMLDCKVVGEGEGPFSITWRRNGIPVETGARAMVLSNGTLLIRNFSKRRESNETDAGQYDCAAQNHYGMLISRKARILLAYRGLFRCVASNIANTRYSHEAQLSITAAGSPIYREPVILSGPQNLTINVHQTAILECIATGNPRPIVSWSRLAPPEFVQWPQSVSRPAGSSTVFSCTASGVPEPHLIWLKNGKLLTPGGNVKLTNGNTTLAITHITPEDEAIYQCIAENKAPAGLQLTALSSSSLQLTWDQPAADTSQQIIGYVLHIRRLGEPDSAELQEAISKTTFRQQVNNLDAATTYSVFLKAYSALGGSQQSRTIMATTKGGVPSSPSFFTKVLNQTAMQVYWELPSRPGALEGFRLEYRGVSNPQVHGQETFPAHINTHTISDLESAAVYEIQLVAFNGNGDSPVNRRLVSLTTGENRSNSCNCSQSDGSMSTLLIGLHSGLACILCCLLFILLGYKRREVMPPLSQ</sequence>
<dbReference type="Gene3D" id="2.60.40.10">
    <property type="entry name" value="Immunoglobulins"/>
    <property type="match status" value="5"/>
</dbReference>
<keyword evidence="7" id="KW-0472">Membrane</keyword>
<keyword evidence="11" id="KW-1185">Reference proteome</keyword>
<dbReference type="Proteomes" id="UP000516260">
    <property type="component" value="Chromosome 10"/>
</dbReference>
<protein>
    <submittedName>
        <fullName evidence="10">Uncharacterized protein</fullName>
    </submittedName>
</protein>
<dbReference type="InterPro" id="IPR003598">
    <property type="entry name" value="Ig_sub2"/>
</dbReference>
<evidence type="ECO:0000256" key="7">
    <source>
        <dbReference type="SAM" id="Phobius"/>
    </source>
</evidence>
<evidence type="ECO:0000256" key="3">
    <source>
        <dbReference type="ARBA" id="ARBA00022737"/>
    </source>
</evidence>
<dbReference type="SUPFAM" id="SSF48726">
    <property type="entry name" value="Immunoglobulin"/>
    <property type="match status" value="3"/>
</dbReference>
<organism evidence="10 11">
    <name type="scientific">Takifugu bimaculatus</name>
    <dbReference type="NCBI Taxonomy" id="433685"/>
    <lineage>
        <taxon>Eukaryota</taxon>
        <taxon>Metazoa</taxon>
        <taxon>Chordata</taxon>
        <taxon>Craniata</taxon>
        <taxon>Vertebrata</taxon>
        <taxon>Euteleostomi</taxon>
        <taxon>Actinopterygii</taxon>
        <taxon>Neopterygii</taxon>
        <taxon>Teleostei</taxon>
        <taxon>Neoteleostei</taxon>
        <taxon>Acanthomorphata</taxon>
        <taxon>Eupercaria</taxon>
        <taxon>Tetraodontiformes</taxon>
        <taxon>Tetradontoidea</taxon>
        <taxon>Tetraodontidae</taxon>
        <taxon>Takifugu</taxon>
    </lineage>
</organism>
<dbReference type="SUPFAM" id="SSF49265">
    <property type="entry name" value="Fibronectin type III"/>
    <property type="match status" value="1"/>
</dbReference>
<evidence type="ECO:0000256" key="1">
    <source>
        <dbReference type="ARBA" id="ARBA00009588"/>
    </source>
</evidence>
<dbReference type="PANTHER" id="PTHR44170">
    <property type="entry name" value="PROTEIN SIDEKICK"/>
    <property type="match status" value="1"/>
</dbReference>
<evidence type="ECO:0000259" key="8">
    <source>
        <dbReference type="PROSITE" id="PS50835"/>
    </source>
</evidence>
<keyword evidence="7" id="KW-1133">Transmembrane helix</keyword>
<feature type="domain" description="Ig-like" evidence="8">
    <location>
        <begin position="146"/>
        <end position="181"/>
    </location>
</feature>
<dbReference type="SMART" id="SM00408">
    <property type="entry name" value="IGc2"/>
    <property type="match status" value="2"/>
</dbReference>